<evidence type="ECO:0000313" key="2">
    <source>
        <dbReference type="EMBL" id="KAF0721020.1"/>
    </source>
</evidence>
<proteinExistence type="predicted"/>
<evidence type="ECO:0000313" key="3">
    <source>
        <dbReference type="Proteomes" id="UP000478052"/>
    </source>
</evidence>
<feature type="transmembrane region" description="Helical" evidence="1">
    <location>
        <begin position="58"/>
        <end position="81"/>
    </location>
</feature>
<evidence type="ECO:0000256" key="1">
    <source>
        <dbReference type="SAM" id="Phobius"/>
    </source>
</evidence>
<accession>A0A6G0W3A3</accession>
<dbReference type="EMBL" id="VUJU01009327">
    <property type="protein sequence ID" value="KAF0721020.1"/>
    <property type="molecule type" value="Genomic_DNA"/>
</dbReference>
<dbReference type="Proteomes" id="UP000478052">
    <property type="component" value="Unassembled WGS sequence"/>
</dbReference>
<comment type="caution">
    <text evidence="2">The sequence shown here is derived from an EMBL/GenBank/DDBJ whole genome shotgun (WGS) entry which is preliminary data.</text>
</comment>
<reference evidence="2 3" key="1">
    <citation type="submission" date="2019-08" db="EMBL/GenBank/DDBJ databases">
        <title>Whole genome of Aphis craccivora.</title>
        <authorList>
            <person name="Voronova N.V."/>
            <person name="Shulinski R.S."/>
            <person name="Bandarenka Y.V."/>
            <person name="Zhorov D.G."/>
            <person name="Warner D."/>
        </authorList>
    </citation>
    <scope>NUCLEOTIDE SEQUENCE [LARGE SCALE GENOMIC DNA]</scope>
    <source>
        <strain evidence="2">180601</strain>
        <tissue evidence="2">Whole Body</tissue>
    </source>
</reference>
<keyword evidence="3" id="KW-1185">Reference proteome</keyword>
<dbReference type="AlphaFoldDB" id="A0A6G0W3A3"/>
<keyword evidence="1" id="KW-1133">Transmembrane helix</keyword>
<dbReference type="OrthoDB" id="6607312at2759"/>
<gene>
    <name evidence="2" type="ORF">FWK35_00027096</name>
</gene>
<name>A0A6G0W3A3_APHCR</name>
<sequence>MKKWGLKDDGKYECGGEQDADHLFVCPQLPNKCRKEDFLKHKISDKAIQIAAYREADVIFWFPFKCSSFHIYFLIMANSIVNMKKLNNQKSCTYVPPTPPAELIECNNFILEFADRKFLNVGFDSEDKFNIVIHITTPSRYVSMYKGFLRRTFSLMGNILSFILDVPQKYRKQMFL</sequence>
<organism evidence="2 3">
    <name type="scientific">Aphis craccivora</name>
    <name type="common">Cowpea aphid</name>
    <dbReference type="NCBI Taxonomy" id="307492"/>
    <lineage>
        <taxon>Eukaryota</taxon>
        <taxon>Metazoa</taxon>
        <taxon>Ecdysozoa</taxon>
        <taxon>Arthropoda</taxon>
        <taxon>Hexapoda</taxon>
        <taxon>Insecta</taxon>
        <taxon>Pterygota</taxon>
        <taxon>Neoptera</taxon>
        <taxon>Paraneoptera</taxon>
        <taxon>Hemiptera</taxon>
        <taxon>Sternorrhyncha</taxon>
        <taxon>Aphidomorpha</taxon>
        <taxon>Aphidoidea</taxon>
        <taxon>Aphididae</taxon>
        <taxon>Aphidini</taxon>
        <taxon>Aphis</taxon>
        <taxon>Aphis</taxon>
    </lineage>
</organism>
<protein>
    <submittedName>
        <fullName evidence="2">Uncharacterized protein</fullName>
    </submittedName>
</protein>
<keyword evidence="1" id="KW-0472">Membrane</keyword>
<keyword evidence="1" id="KW-0812">Transmembrane</keyword>